<accession>A0ABV1V2T1</accession>
<organism evidence="1 2">
    <name type="scientific">Streptomyces xantholiticus</name>
    <dbReference type="NCBI Taxonomy" id="68285"/>
    <lineage>
        <taxon>Bacteria</taxon>
        <taxon>Bacillati</taxon>
        <taxon>Actinomycetota</taxon>
        <taxon>Actinomycetes</taxon>
        <taxon>Kitasatosporales</taxon>
        <taxon>Streptomycetaceae</taxon>
        <taxon>Streptomyces</taxon>
    </lineage>
</organism>
<evidence type="ECO:0000313" key="1">
    <source>
        <dbReference type="EMBL" id="MER6617350.1"/>
    </source>
</evidence>
<comment type="caution">
    <text evidence="1">The sequence shown here is derived from an EMBL/GenBank/DDBJ whole genome shotgun (WGS) entry which is preliminary data.</text>
</comment>
<proteinExistence type="predicted"/>
<dbReference type="EMBL" id="JBEPBX010000036">
    <property type="protein sequence ID" value="MER6617350.1"/>
    <property type="molecule type" value="Genomic_DNA"/>
</dbReference>
<reference evidence="1 2" key="1">
    <citation type="submission" date="2024-06" db="EMBL/GenBank/DDBJ databases">
        <title>The Natural Products Discovery Center: Release of the First 8490 Sequenced Strains for Exploring Actinobacteria Biosynthetic Diversity.</title>
        <authorList>
            <person name="Kalkreuter E."/>
            <person name="Kautsar S.A."/>
            <person name="Yang D."/>
            <person name="Bader C.D."/>
            <person name="Teijaro C.N."/>
            <person name="Fluegel L."/>
            <person name="Davis C.M."/>
            <person name="Simpson J.R."/>
            <person name="Lauterbach L."/>
            <person name="Steele A.D."/>
            <person name="Gui C."/>
            <person name="Meng S."/>
            <person name="Li G."/>
            <person name="Viehrig K."/>
            <person name="Ye F."/>
            <person name="Su P."/>
            <person name="Kiefer A.F."/>
            <person name="Nichols A."/>
            <person name="Cepeda A.J."/>
            <person name="Yan W."/>
            <person name="Fan B."/>
            <person name="Jiang Y."/>
            <person name="Adhikari A."/>
            <person name="Zheng C.-J."/>
            <person name="Schuster L."/>
            <person name="Cowan T.M."/>
            <person name="Smanski M.J."/>
            <person name="Chevrette M.G."/>
            <person name="De Carvalho L.P.S."/>
            <person name="Shen B."/>
        </authorList>
    </citation>
    <scope>NUCLEOTIDE SEQUENCE [LARGE SCALE GENOMIC DNA]</scope>
    <source>
        <strain evidence="1 2">NPDC000837</strain>
    </source>
</reference>
<sequence length="183" mass="19578">MTTSKVHTGTLDTGWRAVARVTTGAERQLAVEHWLLSTSPDAQQVRAQWRESPIALLSCGAVFAAVRIPALVVRAAAHSTDRDVIDGYLAEAALDGPVICDRYAGWYYALVPVGTARRWDVPDTVCLGLGSTLGVPRPGLSGADDVRVYWSVPMDSAGALCSAHAVSQLVMTGRYRAGARRDD</sequence>
<dbReference type="RefSeq" id="WP_351978453.1">
    <property type="nucleotide sequence ID" value="NZ_JBEPBX010000036.1"/>
</dbReference>
<evidence type="ECO:0000313" key="2">
    <source>
        <dbReference type="Proteomes" id="UP001445472"/>
    </source>
</evidence>
<protein>
    <submittedName>
        <fullName evidence="1">Uncharacterized protein</fullName>
    </submittedName>
</protein>
<dbReference type="Proteomes" id="UP001445472">
    <property type="component" value="Unassembled WGS sequence"/>
</dbReference>
<gene>
    <name evidence="1" type="ORF">ABT276_29180</name>
</gene>
<name>A0ABV1V2T1_9ACTN</name>
<keyword evidence="2" id="KW-1185">Reference proteome</keyword>